<evidence type="ECO:0000313" key="2">
    <source>
        <dbReference type="Proteomes" id="UP000237274"/>
    </source>
</evidence>
<comment type="caution">
    <text evidence="1">The sequence shown here is derived from an EMBL/GenBank/DDBJ whole genome shotgun (WGS) entry which is preliminary data.</text>
</comment>
<evidence type="ECO:0000313" key="1">
    <source>
        <dbReference type="EMBL" id="POE22860.1"/>
    </source>
</evidence>
<dbReference type="AlphaFoldDB" id="A0ABD6VJS4"/>
<dbReference type="Proteomes" id="UP000237274">
    <property type="component" value="Unassembled WGS sequence"/>
</dbReference>
<gene>
    <name evidence="1" type="ORF">BV926_21290</name>
</gene>
<reference evidence="1 2" key="1">
    <citation type="submission" date="2017-01" db="EMBL/GenBank/DDBJ databases">
        <title>Comparative Genomics of 38 Pectobacterium strains comprising three species revealed the characteristics of Pectobacterium carotovorum.</title>
        <authorList>
            <person name="Xie H."/>
            <person name="Ma Y."/>
            <person name="Li X."/>
        </authorList>
    </citation>
    <scope>NUCLEOTIDE SEQUENCE [LARGE SCALE GENOMIC DNA]</scope>
    <source>
        <strain evidence="1 2">Q142</strain>
    </source>
</reference>
<organism evidence="1 2">
    <name type="scientific">Pectobacterium odoriferum</name>
    <dbReference type="NCBI Taxonomy" id="78398"/>
    <lineage>
        <taxon>Bacteria</taxon>
        <taxon>Pseudomonadati</taxon>
        <taxon>Pseudomonadota</taxon>
        <taxon>Gammaproteobacteria</taxon>
        <taxon>Enterobacterales</taxon>
        <taxon>Pectobacteriaceae</taxon>
        <taxon>Pectobacterium</taxon>
    </lineage>
</organism>
<accession>A0ABD6VJS4</accession>
<proteinExistence type="predicted"/>
<protein>
    <submittedName>
        <fullName evidence="1">Uncharacterized protein</fullName>
    </submittedName>
</protein>
<dbReference type="EMBL" id="MTAO01000025">
    <property type="protein sequence ID" value="POE22860.1"/>
    <property type="molecule type" value="Genomic_DNA"/>
</dbReference>
<sequence>MRKVINHKGLILRDNLIFRDDNTRGEVVFNYLSWVDVIIAVIFKYTEKSKEECSYLVRSSQLIKNAANSYMSVVLCSHEIEYHWAMLIAYGDLYWKNGVSQDEPDGYWEWESEYRKANYLAEESFIFINGFSSKEDEINLL</sequence>
<name>A0ABD6VJS4_9GAMM</name>